<accession>A0A830GT01</accession>
<organism evidence="1 2">
    <name type="scientific">Thermocladium modestius</name>
    <dbReference type="NCBI Taxonomy" id="62609"/>
    <lineage>
        <taxon>Archaea</taxon>
        <taxon>Thermoproteota</taxon>
        <taxon>Thermoprotei</taxon>
        <taxon>Thermoproteales</taxon>
        <taxon>Thermoproteaceae</taxon>
        <taxon>Thermocladium</taxon>
    </lineage>
</organism>
<dbReference type="AlphaFoldDB" id="A0A830GT01"/>
<reference evidence="1" key="2">
    <citation type="submission" date="2020-09" db="EMBL/GenBank/DDBJ databases">
        <authorList>
            <person name="Sun Q."/>
            <person name="Ohkuma M."/>
        </authorList>
    </citation>
    <scope>NUCLEOTIDE SEQUENCE</scope>
    <source>
        <strain evidence="1">JCM 10088</strain>
    </source>
</reference>
<keyword evidence="2" id="KW-1185">Reference proteome</keyword>
<sequence>MRGVGQVKLLPGEVIKRLEGWGGSDVLNLPINKDLPLIWDHRHPLPFSVKMNHSVELMGRGRVDGGSLYMPDRGCYALVVRGDRSERTFLIRATAYEEDVINFVRINVENYEIEDSRTLREAIEKLKGDGVLTSDPSLVVKVFEDVRYGNKSLSREAYEEFLIALGKTFKEAKVIMCEGS</sequence>
<proteinExistence type="predicted"/>
<protein>
    <submittedName>
        <fullName evidence="1">Uncharacterized protein</fullName>
    </submittedName>
</protein>
<gene>
    <name evidence="1" type="ORF">GCM10007981_03560</name>
</gene>
<name>A0A830GT01_9CREN</name>
<reference evidence="1" key="1">
    <citation type="journal article" date="2014" name="Int. J. Syst. Evol. Microbiol.">
        <title>Complete genome sequence of Corynebacterium casei LMG S-19264T (=DSM 44701T), isolated from a smear-ripened cheese.</title>
        <authorList>
            <consortium name="US DOE Joint Genome Institute (JGI-PGF)"/>
            <person name="Walter F."/>
            <person name="Albersmeier A."/>
            <person name="Kalinowski J."/>
            <person name="Ruckert C."/>
        </authorList>
    </citation>
    <scope>NUCLEOTIDE SEQUENCE</scope>
    <source>
        <strain evidence="1">JCM 10088</strain>
    </source>
</reference>
<evidence type="ECO:0000313" key="2">
    <source>
        <dbReference type="Proteomes" id="UP000610960"/>
    </source>
</evidence>
<evidence type="ECO:0000313" key="1">
    <source>
        <dbReference type="EMBL" id="GGP19525.1"/>
    </source>
</evidence>
<comment type="caution">
    <text evidence="1">The sequence shown here is derived from an EMBL/GenBank/DDBJ whole genome shotgun (WGS) entry which is preliminary data.</text>
</comment>
<dbReference type="Proteomes" id="UP000610960">
    <property type="component" value="Unassembled WGS sequence"/>
</dbReference>
<dbReference type="EMBL" id="BMNL01000001">
    <property type="protein sequence ID" value="GGP19525.1"/>
    <property type="molecule type" value="Genomic_DNA"/>
</dbReference>